<dbReference type="InterPro" id="IPR053160">
    <property type="entry name" value="MFS_DHA3_Transporter"/>
</dbReference>
<dbReference type="SUPFAM" id="SSF103473">
    <property type="entry name" value="MFS general substrate transporter"/>
    <property type="match status" value="1"/>
</dbReference>
<dbReference type="Gene3D" id="1.20.1250.20">
    <property type="entry name" value="MFS general substrate transporter like domains"/>
    <property type="match status" value="1"/>
</dbReference>
<dbReference type="PANTHER" id="PTHR23530:SF1">
    <property type="entry name" value="PERMEASE, MAJOR FACILITATOR SUPERFAMILY-RELATED"/>
    <property type="match status" value="1"/>
</dbReference>
<dbReference type="RefSeq" id="WP_073128910.1">
    <property type="nucleotide sequence ID" value="NZ_FQZA01000007.1"/>
</dbReference>
<feature type="transmembrane region" description="Helical" evidence="4">
    <location>
        <begin position="207"/>
        <end position="228"/>
    </location>
</feature>
<dbReference type="InterPro" id="IPR036259">
    <property type="entry name" value="MFS_trans_sf"/>
</dbReference>
<dbReference type="EMBL" id="FQZA01000007">
    <property type="protein sequence ID" value="SHJ31484.1"/>
    <property type="molecule type" value="Genomic_DNA"/>
</dbReference>
<name>A0A1M6IAN5_9RHOB</name>
<organism evidence="5 6">
    <name type="scientific">Palleronia salina</name>
    <dbReference type="NCBI Taxonomy" id="313368"/>
    <lineage>
        <taxon>Bacteria</taxon>
        <taxon>Pseudomonadati</taxon>
        <taxon>Pseudomonadota</taxon>
        <taxon>Alphaproteobacteria</taxon>
        <taxon>Rhodobacterales</taxon>
        <taxon>Roseobacteraceae</taxon>
        <taxon>Palleronia</taxon>
    </lineage>
</organism>
<dbReference type="Proteomes" id="UP000184040">
    <property type="component" value="Unassembled WGS sequence"/>
</dbReference>
<evidence type="ECO:0000256" key="1">
    <source>
        <dbReference type="ARBA" id="ARBA00022692"/>
    </source>
</evidence>
<dbReference type="PANTHER" id="PTHR23530">
    <property type="entry name" value="TRANSPORT PROTEIN-RELATED"/>
    <property type="match status" value="1"/>
</dbReference>
<reference evidence="5 6" key="1">
    <citation type="submission" date="2016-11" db="EMBL/GenBank/DDBJ databases">
        <authorList>
            <person name="Jaros S."/>
            <person name="Januszkiewicz K."/>
            <person name="Wedrychowicz H."/>
        </authorList>
    </citation>
    <scope>NUCLEOTIDE SEQUENCE [LARGE SCALE GENOMIC DNA]</scope>
    <source>
        <strain evidence="5 6">DSM 26892</strain>
    </source>
</reference>
<accession>A0A1M6IAN5</accession>
<dbReference type="AlphaFoldDB" id="A0A1M6IAN5"/>
<keyword evidence="6" id="KW-1185">Reference proteome</keyword>
<evidence type="ECO:0000256" key="4">
    <source>
        <dbReference type="SAM" id="Phobius"/>
    </source>
</evidence>
<keyword evidence="3 4" id="KW-0472">Membrane</keyword>
<keyword evidence="2 4" id="KW-1133">Transmembrane helix</keyword>
<sequence>MNPEAAARNVALYPWFKFFQSLLFWQAVWFLYFQSSLSAAAAVALYAVYDTATLILEVPSGYASDRLGRRPTLILAAGCGALGCGLLALGGGFAIFVLGQVALGAAAALASGTDSSFLYESLRAQGRGDRVEAEELRAWRFSFSALALAAVSGGALGLVSFPLTFGLGGLAFAAACLIAWLFTEPPHRGAEAANPLPGLRAAISRPVLAWLFALAVLMYGYSHIPFVFGQPFILDALRPLGLSEGTPAVSGVVTAVMMVVSVAASWAAPGLRRRFGLAALLLLAFGMQIGLSAVLAASASALVVAILFLRMVPDALSTPFILARIQPLLDDHTRATCLSVQSLAGRALFAASLFVAAGASPDTDSMRHAEMQPILAAYAAAGLLCWLGLLLWARRVPVDQPALRTK</sequence>
<feature type="transmembrane region" description="Helical" evidence="4">
    <location>
        <begin position="301"/>
        <end position="322"/>
    </location>
</feature>
<keyword evidence="1 4" id="KW-0812">Transmembrane</keyword>
<evidence type="ECO:0000313" key="5">
    <source>
        <dbReference type="EMBL" id="SHJ31484.1"/>
    </source>
</evidence>
<feature type="transmembrane region" description="Helical" evidence="4">
    <location>
        <begin position="275"/>
        <end position="295"/>
    </location>
</feature>
<proteinExistence type="predicted"/>
<dbReference type="Pfam" id="PF07690">
    <property type="entry name" value="MFS_1"/>
    <property type="match status" value="1"/>
</dbReference>
<evidence type="ECO:0000256" key="3">
    <source>
        <dbReference type="ARBA" id="ARBA00023136"/>
    </source>
</evidence>
<dbReference type="GO" id="GO:0022857">
    <property type="term" value="F:transmembrane transporter activity"/>
    <property type="evidence" value="ECO:0007669"/>
    <property type="project" value="InterPro"/>
</dbReference>
<evidence type="ECO:0000256" key="2">
    <source>
        <dbReference type="ARBA" id="ARBA00022989"/>
    </source>
</evidence>
<evidence type="ECO:0000313" key="6">
    <source>
        <dbReference type="Proteomes" id="UP000184040"/>
    </source>
</evidence>
<feature type="transmembrane region" description="Helical" evidence="4">
    <location>
        <begin position="373"/>
        <end position="393"/>
    </location>
</feature>
<gene>
    <name evidence="5" type="ORF">SAMN04488012_10796</name>
</gene>
<feature type="transmembrane region" description="Helical" evidence="4">
    <location>
        <begin position="343"/>
        <end position="361"/>
    </location>
</feature>
<dbReference type="InterPro" id="IPR011701">
    <property type="entry name" value="MFS"/>
</dbReference>
<feature type="transmembrane region" description="Helical" evidence="4">
    <location>
        <begin position="248"/>
        <end position="268"/>
    </location>
</feature>
<protein>
    <submittedName>
        <fullName evidence="5">Major Facilitator Superfamily protein</fullName>
    </submittedName>
</protein>
<feature type="transmembrane region" description="Helical" evidence="4">
    <location>
        <begin position="72"/>
        <end position="95"/>
    </location>
</feature>
<feature type="transmembrane region" description="Helical" evidence="4">
    <location>
        <begin position="165"/>
        <end position="182"/>
    </location>
</feature>
<dbReference type="STRING" id="313368.SAMN04488012_10796"/>